<reference evidence="1" key="1">
    <citation type="journal article" date="2015" name="Nature">
        <title>Complex archaea that bridge the gap between prokaryotes and eukaryotes.</title>
        <authorList>
            <person name="Spang A."/>
            <person name="Saw J.H."/>
            <person name="Jorgensen S.L."/>
            <person name="Zaremba-Niedzwiedzka K."/>
            <person name="Martijn J."/>
            <person name="Lind A.E."/>
            <person name="van Eijk R."/>
            <person name="Schleper C."/>
            <person name="Guy L."/>
            <person name="Ettema T.J."/>
        </authorList>
    </citation>
    <scope>NUCLEOTIDE SEQUENCE</scope>
</reference>
<protein>
    <submittedName>
        <fullName evidence="1">Uncharacterized protein</fullName>
    </submittedName>
</protein>
<comment type="caution">
    <text evidence="1">The sequence shown here is derived from an EMBL/GenBank/DDBJ whole genome shotgun (WGS) entry which is preliminary data.</text>
</comment>
<proteinExistence type="predicted"/>
<dbReference type="EMBL" id="LAZR01051112">
    <property type="protein sequence ID" value="KKK85864.1"/>
    <property type="molecule type" value="Genomic_DNA"/>
</dbReference>
<sequence length="220" mass="23294">MGVSGGVVETWGDLSGKNRNYSAPVGNEPNYIVSDVNWDGKPSISWTGALKWLESDDVAGTWNFLHDGTGGCVFTVYRVIAGTEMLLANSGSAAQVGIRLFGSVAGNQRISVAAAGAPLVVSNDIANVFNTKLYGMYAYLEGRPGNEWRHDVLGVSNTGDSTNAPSASDPAALMHIGIRTTEASQAMNGEIMEVIFASVYPTTQQFSLMAAYLLARYGLS</sequence>
<gene>
    <name evidence="1" type="ORF">LCGC14_2768980</name>
</gene>
<name>A0A0F9B5K9_9ZZZZ</name>
<evidence type="ECO:0000313" key="1">
    <source>
        <dbReference type="EMBL" id="KKK85864.1"/>
    </source>
</evidence>
<organism evidence="1">
    <name type="scientific">marine sediment metagenome</name>
    <dbReference type="NCBI Taxonomy" id="412755"/>
    <lineage>
        <taxon>unclassified sequences</taxon>
        <taxon>metagenomes</taxon>
        <taxon>ecological metagenomes</taxon>
    </lineage>
</organism>
<dbReference type="AlphaFoldDB" id="A0A0F9B5K9"/>
<accession>A0A0F9B5K9</accession>